<name>A0A3N1GLU0_9ACTN</name>
<feature type="compositionally biased region" description="Basic and acidic residues" evidence="1">
    <location>
        <begin position="10"/>
        <end position="32"/>
    </location>
</feature>
<dbReference type="Proteomes" id="UP000271683">
    <property type="component" value="Unassembled WGS sequence"/>
</dbReference>
<evidence type="ECO:0000313" key="5">
    <source>
        <dbReference type="Proteomes" id="UP000271683"/>
    </source>
</evidence>
<gene>
    <name evidence="4" type="ORF">EDD30_3964</name>
</gene>
<feature type="domain" description="PASTA" evidence="3">
    <location>
        <begin position="208"/>
        <end position="278"/>
    </location>
</feature>
<feature type="region of interest" description="Disordered" evidence="1">
    <location>
        <begin position="169"/>
        <end position="216"/>
    </location>
</feature>
<dbReference type="EMBL" id="RJKL01000001">
    <property type="protein sequence ID" value="ROP31076.1"/>
    <property type="molecule type" value="Genomic_DNA"/>
</dbReference>
<feature type="compositionally biased region" description="Low complexity" evidence="1">
    <location>
        <begin position="279"/>
        <end position="288"/>
    </location>
</feature>
<dbReference type="SMART" id="SM00740">
    <property type="entry name" value="PASTA"/>
    <property type="match status" value="1"/>
</dbReference>
<sequence>MSDDTGEFFPFRDEASGEGEKHPDGGPRKGDDSTQGIPRKPAGPDRTAMFPAVNDATAVHRGGDDDVTSVYRAGGDDATTVYRAGGDDATAVYPPASGGEWADDDQIWAGRAGVRRPRSGADAAGDWALVPGDEPQGRWWMPIVVGLVALLLLGTLSWGVWLIAQSTRDDEEQVPVTVPTRSATPAKTTEPTSQPPSTAPTTAQPSSDPPSLPKDVAIPALRGLSLDEARGALNRSGLSYRLRYVTSTEAPPGTVIDSDPSEGRQVPADTIVNLIVASAPTATTASSTNPDGGADQGADED</sequence>
<feature type="transmembrane region" description="Helical" evidence="2">
    <location>
        <begin position="139"/>
        <end position="164"/>
    </location>
</feature>
<evidence type="ECO:0000259" key="3">
    <source>
        <dbReference type="PROSITE" id="PS51178"/>
    </source>
</evidence>
<dbReference type="AlphaFoldDB" id="A0A3N1GLU0"/>
<keyword evidence="2" id="KW-0812">Transmembrane</keyword>
<dbReference type="Pfam" id="PF03793">
    <property type="entry name" value="PASTA"/>
    <property type="match status" value="1"/>
</dbReference>
<evidence type="ECO:0000313" key="4">
    <source>
        <dbReference type="EMBL" id="ROP31076.1"/>
    </source>
</evidence>
<keyword evidence="2" id="KW-0472">Membrane</keyword>
<evidence type="ECO:0000256" key="1">
    <source>
        <dbReference type="SAM" id="MobiDB-lite"/>
    </source>
</evidence>
<dbReference type="CDD" id="cd06577">
    <property type="entry name" value="PASTA_pknB"/>
    <property type="match status" value="1"/>
</dbReference>
<keyword evidence="2" id="KW-1133">Transmembrane helix</keyword>
<protein>
    <submittedName>
        <fullName evidence="4">PASTA domain-containing protein</fullName>
    </submittedName>
</protein>
<dbReference type="Gene3D" id="3.30.10.20">
    <property type="match status" value="1"/>
</dbReference>
<proteinExistence type="predicted"/>
<evidence type="ECO:0000256" key="2">
    <source>
        <dbReference type="SAM" id="Phobius"/>
    </source>
</evidence>
<feature type="region of interest" description="Disordered" evidence="1">
    <location>
        <begin position="1"/>
        <end position="50"/>
    </location>
</feature>
<organism evidence="4 5">
    <name type="scientific">Couchioplanes caeruleus</name>
    <dbReference type="NCBI Taxonomy" id="56438"/>
    <lineage>
        <taxon>Bacteria</taxon>
        <taxon>Bacillati</taxon>
        <taxon>Actinomycetota</taxon>
        <taxon>Actinomycetes</taxon>
        <taxon>Micromonosporales</taxon>
        <taxon>Micromonosporaceae</taxon>
        <taxon>Couchioplanes</taxon>
    </lineage>
</organism>
<feature type="region of interest" description="Disordered" evidence="1">
    <location>
        <begin position="279"/>
        <end position="301"/>
    </location>
</feature>
<dbReference type="InterPro" id="IPR005543">
    <property type="entry name" value="PASTA_dom"/>
</dbReference>
<reference evidence="4 5" key="1">
    <citation type="submission" date="2018-11" db="EMBL/GenBank/DDBJ databases">
        <title>Sequencing the genomes of 1000 actinobacteria strains.</title>
        <authorList>
            <person name="Klenk H.-P."/>
        </authorList>
    </citation>
    <scope>NUCLEOTIDE SEQUENCE [LARGE SCALE GENOMIC DNA]</scope>
    <source>
        <strain evidence="4 5">DSM 43634</strain>
    </source>
</reference>
<dbReference type="PROSITE" id="PS51178">
    <property type="entry name" value="PASTA"/>
    <property type="match status" value="1"/>
</dbReference>
<comment type="caution">
    <text evidence="4">The sequence shown here is derived from an EMBL/GenBank/DDBJ whole genome shotgun (WGS) entry which is preliminary data.</text>
</comment>
<accession>A0A3N1GLU0</accession>